<protein>
    <submittedName>
        <fullName evidence="2">Uncharacterized protein</fullName>
    </submittedName>
</protein>
<reference evidence="2" key="1">
    <citation type="submission" date="2019-07" db="EMBL/GenBank/DDBJ databases">
        <authorList>
            <person name="Dittberner H."/>
        </authorList>
    </citation>
    <scope>NUCLEOTIDE SEQUENCE [LARGE SCALE GENOMIC DNA]</scope>
</reference>
<dbReference type="Proteomes" id="UP000489600">
    <property type="component" value="Unassembled WGS sequence"/>
</dbReference>
<feature type="region of interest" description="Disordered" evidence="1">
    <location>
        <begin position="1"/>
        <end position="36"/>
    </location>
</feature>
<feature type="compositionally biased region" description="Polar residues" evidence="1">
    <location>
        <begin position="188"/>
        <end position="199"/>
    </location>
</feature>
<sequence>MEEQREESEFVGDCKEPMEEEAGKGLSSKTQTLDGEDVETVEVLVDSCVSVTHENPNGGGSATGDVNTDDLVSDEKQVKVDVASVEATMSEIKSKNGGESHGIAGEDESVISTGGNEVIDEKENCEVEDNGNDCDAEHKMGVDSEQEKEVKVGLPYNDQGEESAKKNEEDNNETDIDSKQAMEENVGLNEQGNPGNETTGVKHSESAQMPEESTQLSEGETNEENPGANRKVSSATQISREEERTNVNQKEGEAMEVDCAAEESTDASVVQTQDVPIAEADGNDASVVNEMEIDERKGNAVMTSDLTGTIESTDSANPNSPTEDAAPGEVEPLDHNALFDPSSDITNFIDFSGVSSWSGNLQDLKTEIGNVSLKEDKKATDMAEEVATVDAESHDNLSLNAEGVENESNEARAAAECPRETSDAIMGSDENQEDKQTIDQQVAMRKEDDSTHEAPSIDPNQEEDTEMEENPNNSDFADDGTDSDIKTNGVKRKADVLSEDSPEEGRKTVSLPKVSFAQRPSFKIGASIARAASQMAGSPSVLKGGNIGDKNLSVESFVSQLHCAATDPAKENVVSDLAADFFLDFRNSSASQQVTPEKVSSKRGRPSNSNAGGTKAFEFEEMGDTYWTDRVIHNGGEEQTPPTEKGNYQVVPVELKPSQVKKTRRPYRRRHSQITIPLPSASDKPANFDENAPAELIMKFSETDTIPPEKSLSKMFRHFGPIRESQTEVDKDNNRARVVYRKGTDAEVAYNSAGRFSIFGTKAVNYELSYTITEAFKVQPYVVSLGEEDAALCLPS</sequence>
<keyword evidence="3" id="KW-1185">Reference proteome</keyword>
<dbReference type="AlphaFoldDB" id="A0A565BWE7"/>
<feature type="compositionally biased region" description="Acidic residues" evidence="1">
    <location>
        <begin position="1"/>
        <end position="10"/>
    </location>
</feature>
<feature type="compositionally biased region" description="Basic and acidic residues" evidence="1">
    <location>
        <begin position="135"/>
        <end position="151"/>
    </location>
</feature>
<feature type="region of interest" description="Disordered" evidence="1">
    <location>
        <begin position="388"/>
        <end position="512"/>
    </location>
</feature>
<dbReference type="PANTHER" id="PTHR42851:SF4">
    <property type="entry name" value="PWWP DOMAIN-CONTAINING PROTEIN"/>
    <property type="match status" value="1"/>
</dbReference>
<dbReference type="InterPro" id="IPR053063">
    <property type="entry name" value="PWWP_domain_containing_PDP"/>
</dbReference>
<evidence type="ECO:0000256" key="1">
    <source>
        <dbReference type="SAM" id="MobiDB-lite"/>
    </source>
</evidence>
<proteinExistence type="predicted"/>
<evidence type="ECO:0000313" key="2">
    <source>
        <dbReference type="EMBL" id="VVB05693.1"/>
    </source>
</evidence>
<feature type="region of interest" description="Disordered" evidence="1">
    <location>
        <begin position="592"/>
        <end position="614"/>
    </location>
</feature>
<feature type="compositionally biased region" description="Acidic residues" evidence="1">
    <location>
        <begin position="254"/>
        <end position="265"/>
    </location>
</feature>
<organism evidence="2 3">
    <name type="scientific">Arabis nemorensis</name>
    <dbReference type="NCBI Taxonomy" id="586526"/>
    <lineage>
        <taxon>Eukaryota</taxon>
        <taxon>Viridiplantae</taxon>
        <taxon>Streptophyta</taxon>
        <taxon>Embryophyta</taxon>
        <taxon>Tracheophyta</taxon>
        <taxon>Spermatophyta</taxon>
        <taxon>Magnoliopsida</taxon>
        <taxon>eudicotyledons</taxon>
        <taxon>Gunneridae</taxon>
        <taxon>Pentapetalae</taxon>
        <taxon>rosids</taxon>
        <taxon>malvids</taxon>
        <taxon>Brassicales</taxon>
        <taxon>Brassicaceae</taxon>
        <taxon>Arabideae</taxon>
        <taxon>Arabis</taxon>
    </lineage>
</organism>
<gene>
    <name evidence="2" type="ORF">ANE_LOCUS16137</name>
</gene>
<dbReference type="OrthoDB" id="62853at2759"/>
<comment type="caution">
    <text evidence="2">The sequence shown here is derived from an EMBL/GenBank/DDBJ whole genome shotgun (WGS) entry which is preliminary data.</text>
</comment>
<accession>A0A565BWE7</accession>
<evidence type="ECO:0000313" key="3">
    <source>
        <dbReference type="Proteomes" id="UP000489600"/>
    </source>
</evidence>
<name>A0A565BWE7_9BRAS</name>
<feature type="compositionally biased region" description="Polar residues" evidence="1">
    <location>
        <begin position="301"/>
        <end position="322"/>
    </location>
</feature>
<feature type="compositionally biased region" description="Acidic residues" evidence="1">
    <location>
        <begin position="460"/>
        <end position="469"/>
    </location>
</feature>
<feature type="region of interest" description="Disordered" evidence="1">
    <location>
        <begin position="90"/>
        <end position="338"/>
    </location>
</feature>
<dbReference type="PANTHER" id="PTHR42851">
    <property type="entry name" value="ALDOLASE-RELATED"/>
    <property type="match status" value="1"/>
</dbReference>
<dbReference type="EMBL" id="CABITT030000005">
    <property type="protein sequence ID" value="VVB05693.1"/>
    <property type="molecule type" value="Genomic_DNA"/>
</dbReference>
<feature type="compositionally biased region" description="Basic and acidic residues" evidence="1">
    <location>
        <begin position="239"/>
        <end position="253"/>
    </location>
</feature>
<feature type="compositionally biased region" description="Basic and acidic residues" evidence="1">
    <location>
        <begin position="12"/>
        <end position="23"/>
    </location>
</feature>